<evidence type="ECO:0000256" key="8">
    <source>
        <dbReference type="ARBA" id="ARBA00022919"/>
    </source>
</evidence>
<evidence type="ECO:0000256" key="10">
    <source>
        <dbReference type="ARBA" id="ARBA00050474"/>
    </source>
</evidence>
<gene>
    <name evidence="17" type="ORF">Zmor_019821</name>
</gene>
<dbReference type="GO" id="GO:0010605">
    <property type="term" value="P:negative regulation of macromolecule metabolic process"/>
    <property type="evidence" value="ECO:0007669"/>
    <property type="project" value="UniProtKB-ARBA"/>
</dbReference>
<comment type="pathway">
    <text evidence="3">Sphingolipid metabolism.</text>
</comment>
<dbReference type="GO" id="GO:0004348">
    <property type="term" value="F:glucosylceramidase activity"/>
    <property type="evidence" value="ECO:0007669"/>
    <property type="project" value="UniProtKB-EC"/>
</dbReference>
<dbReference type="AlphaFoldDB" id="A0AA38I1K2"/>
<dbReference type="GO" id="GO:0042391">
    <property type="term" value="P:regulation of membrane potential"/>
    <property type="evidence" value="ECO:0007669"/>
    <property type="project" value="UniProtKB-ARBA"/>
</dbReference>
<dbReference type="GO" id="GO:0016241">
    <property type="term" value="P:regulation of macroautophagy"/>
    <property type="evidence" value="ECO:0007669"/>
    <property type="project" value="UniProtKB-ARBA"/>
</dbReference>
<dbReference type="GO" id="GO:0006914">
    <property type="term" value="P:autophagy"/>
    <property type="evidence" value="ECO:0007669"/>
    <property type="project" value="UniProtKB-ARBA"/>
</dbReference>
<comment type="pathway">
    <text evidence="2">Lipid metabolism; sphingolipid metabolism.</text>
</comment>
<evidence type="ECO:0000256" key="11">
    <source>
        <dbReference type="ARBA" id="ARBA00051345"/>
    </source>
</evidence>
<dbReference type="EMBL" id="JALNTZ010000006">
    <property type="protein sequence ID" value="KAJ3647980.1"/>
    <property type="molecule type" value="Genomic_DNA"/>
</dbReference>
<reference evidence="17" key="1">
    <citation type="journal article" date="2023" name="G3 (Bethesda)">
        <title>Whole genome assemblies of Zophobas morio and Tenebrio molitor.</title>
        <authorList>
            <person name="Kaur S."/>
            <person name="Stinson S.A."/>
            <person name="diCenzo G.C."/>
        </authorList>
    </citation>
    <scope>NUCLEOTIDE SEQUENCE</scope>
    <source>
        <strain evidence="17">QUZm001</strain>
    </source>
</reference>
<protein>
    <recommendedName>
        <fullName evidence="5 12">Glucosylceramidase</fullName>
        <ecNumber evidence="5 12">3.2.1.45</ecNumber>
    </recommendedName>
</protein>
<feature type="region of interest" description="Disordered" evidence="13">
    <location>
        <begin position="25"/>
        <end position="49"/>
    </location>
</feature>
<feature type="domain" description="Glycosyl hydrolase family 30 TIM-barrel" evidence="15">
    <location>
        <begin position="127"/>
        <end position="471"/>
    </location>
</feature>
<dbReference type="Gene3D" id="3.20.20.80">
    <property type="entry name" value="Glycosidases"/>
    <property type="match status" value="1"/>
</dbReference>
<evidence type="ECO:0000256" key="5">
    <source>
        <dbReference type="ARBA" id="ARBA00012658"/>
    </source>
</evidence>
<evidence type="ECO:0000313" key="18">
    <source>
        <dbReference type="Proteomes" id="UP001168821"/>
    </source>
</evidence>
<keyword evidence="12" id="KW-0326">Glycosidase</keyword>
<evidence type="ECO:0000256" key="3">
    <source>
        <dbReference type="ARBA" id="ARBA00004991"/>
    </source>
</evidence>
<dbReference type="GO" id="GO:0032006">
    <property type="term" value="P:regulation of TOR signaling"/>
    <property type="evidence" value="ECO:0007669"/>
    <property type="project" value="UniProtKB-ARBA"/>
</dbReference>
<evidence type="ECO:0000256" key="13">
    <source>
        <dbReference type="SAM" id="MobiDB-lite"/>
    </source>
</evidence>
<dbReference type="SUPFAM" id="SSF51445">
    <property type="entry name" value="(Trans)glycosidases"/>
    <property type="match status" value="1"/>
</dbReference>
<name>A0AA38I1K2_9CUCU</name>
<evidence type="ECO:0000256" key="9">
    <source>
        <dbReference type="ARBA" id="ARBA00023098"/>
    </source>
</evidence>
<dbReference type="Pfam" id="PF17189">
    <property type="entry name" value="Glyco_hydro_30C"/>
    <property type="match status" value="1"/>
</dbReference>
<dbReference type="GO" id="GO:0008202">
    <property type="term" value="P:steroid metabolic process"/>
    <property type="evidence" value="ECO:0007669"/>
    <property type="project" value="UniProtKB-ARBA"/>
</dbReference>
<dbReference type="SUPFAM" id="SSF51011">
    <property type="entry name" value="Glycosyl hydrolase domain"/>
    <property type="match status" value="1"/>
</dbReference>
<evidence type="ECO:0000259" key="16">
    <source>
        <dbReference type="Pfam" id="PF17189"/>
    </source>
</evidence>
<dbReference type="GO" id="GO:0006680">
    <property type="term" value="P:glucosylceramide catabolic process"/>
    <property type="evidence" value="ECO:0007669"/>
    <property type="project" value="UniProtKB-ARBA"/>
</dbReference>
<proteinExistence type="inferred from homology"/>
<dbReference type="GO" id="GO:0051246">
    <property type="term" value="P:regulation of protein metabolic process"/>
    <property type="evidence" value="ECO:0007669"/>
    <property type="project" value="UniProtKB-ARBA"/>
</dbReference>
<keyword evidence="9 12" id="KW-0443">Lipid metabolism</keyword>
<dbReference type="FunFam" id="3.20.20.80:FF:000030">
    <property type="entry name" value="Lysosomal acid glucosylceramidase"/>
    <property type="match status" value="1"/>
</dbReference>
<evidence type="ECO:0000256" key="4">
    <source>
        <dbReference type="ARBA" id="ARBA00005382"/>
    </source>
</evidence>
<comment type="caution">
    <text evidence="17">The sequence shown here is derived from an EMBL/GenBank/DDBJ whole genome shotgun (WGS) entry which is preliminary data.</text>
</comment>
<comment type="similarity">
    <text evidence="4 12">Belongs to the glycosyl hydrolase 30 family.</text>
</comment>
<dbReference type="PANTHER" id="PTHR11069">
    <property type="entry name" value="GLUCOSYLCERAMIDASE"/>
    <property type="match status" value="1"/>
</dbReference>
<keyword evidence="18" id="KW-1185">Reference proteome</keyword>
<dbReference type="InterPro" id="IPR033453">
    <property type="entry name" value="Glyco_hydro_30_TIM-barrel"/>
</dbReference>
<dbReference type="GO" id="GO:0030163">
    <property type="term" value="P:protein catabolic process"/>
    <property type="evidence" value="ECO:0007669"/>
    <property type="project" value="UniProtKB-ARBA"/>
</dbReference>
<evidence type="ECO:0000256" key="1">
    <source>
        <dbReference type="ARBA" id="ARBA00001013"/>
    </source>
</evidence>
<dbReference type="GO" id="GO:0007040">
    <property type="term" value="P:lysosome organization"/>
    <property type="evidence" value="ECO:0007669"/>
    <property type="project" value="UniProtKB-ARBA"/>
</dbReference>
<feature type="signal peptide" evidence="14">
    <location>
        <begin position="1"/>
        <end position="22"/>
    </location>
</feature>
<dbReference type="Pfam" id="PF02055">
    <property type="entry name" value="Glyco_hydro_30"/>
    <property type="match status" value="1"/>
</dbReference>
<dbReference type="GO" id="GO:0016758">
    <property type="term" value="F:hexosyltransferase activity"/>
    <property type="evidence" value="ECO:0007669"/>
    <property type="project" value="UniProtKB-ARBA"/>
</dbReference>
<keyword evidence="8 12" id="KW-0746">Sphingolipid metabolism</keyword>
<sequence length="541" mass="61990">MQHTSLLLLVLLLIGNSILVLTEDKASEDKKSSEKHQQSSKELEDGHKPCKIRDVGEGRKVCVCNSEYCDTIPRPKKPSKSKFILYTSNKQGLRFHKTAGQFNKNHRSKKSEYDIHVNPDQKFQKVIGWGGAFTDSTGINMKTLDKKAQDLIMKSYFSEEGIEYNMCRVPIGSTDFSVRNYTYDDSKTPDKNLEHFALAPEDFNYKIPFMKQAMELSKNGPIKFFGSTWAAPLWMKTNNKYYGNGFIKKEFYQTWADYFVRFLEEYYKNGVPIWGITTQNEPSMAVLELKDIPTVGWSSTNMSIWLRENLGPAIKKSKYPNTVIMALDDQKLFLPWYINSVFEDQNSKKYVDGIAIHWYFGVFTPCSAFNITHTKYPDKFILSTEACSGFQTSSGVLLGSWERGEGYSKDIIENLNCWVVGWVDWNMVLDMQGGPTTIANFVDAPIIVDKKSGEFYKQPMYYHLGHHSKFVPENSVRIGVTQRIGGRIWVTAYQKPDRGIVVVILNKKDEDVTMRIVDKPMGVATLKISKRSINTILYSYD</sequence>
<dbReference type="Proteomes" id="UP001168821">
    <property type="component" value="Unassembled WGS sequence"/>
</dbReference>
<dbReference type="InterPro" id="IPR001139">
    <property type="entry name" value="Glyco_hydro_30"/>
</dbReference>
<dbReference type="InterPro" id="IPR033452">
    <property type="entry name" value="GH30_C"/>
</dbReference>
<comment type="catalytic activity">
    <reaction evidence="10">
        <text>a beta-D-glucosylceramide + H2O = an N-acyl-sphingoid base + D-glucose</text>
        <dbReference type="Rhea" id="RHEA:81447"/>
        <dbReference type="ChEBI" id="CHEBI:4167"/>
        <dbReference type="ChEBI" id="CHEBI:15377"/>
        <dbReference type="ChEBI" id="CHEBI:83264"/>
        <dbReference type="ChEBI" id="CHEBI:83273"/>
    </reaction>
    <physiologicalReaction direction="left-to-right" evidence="10">
        <dbReference type="Rhea" id="RHEA:81448"/>
    </physiologicalReaction>
</comment>
<keyword evidence="6 14" id="KW-0732">Signal</keyword>
<dbReference type="GO" id="GO:0005774">
    <property type="term" value="C:vacuolar membrane"/>
    <property type="evidence" value="ECO:0007669"/>
    <property type="project" value="UniProtKB-ARBA"/>
</dbReference>
<evidence type="ECO:0000256" key="12">
    <source>
        <dbReference type="RuleBase" id="RU361188"/>
    </source>
</evidence>
<organism evidence="17 18">
    <name type="scientific">Zophobas morio</name>
    <dbReference type="NCBI Taxonomy" id="2755281"/>
    <lineage>
        <taxon>Eukaryota</taxon>
        <taxon>Metazoa</taxon>
        <taxon>Ecdysozoa</taxon>
        <taxon>Arthropoda</taxon>
        <taxon>Hexapoda</taxon>
        <taxon>Insecta</taxon>
        <taxon>Pterygota</taxon>
        <taxon>Neoptera</taxon>
        <taxon>Endopterygota</taxon>
        <taxon>Coleoptera</taxon>
        <taxon>Polyphaga</taxon>
        <taxon>Cucujiformia</taxon>
        <taxon>Tenebrionidae</taxon>
        <taxon>Zophobas</taxon>
    </lineage>
</organism>
<feature type="chain" id="PRO_5041300290" description="Glucosylceramidase" evidence="14">
    <location>
        <begin position="23"/>
        <end position="541"/>
    </location>
</feature>
<feature type="domain" description="Glycosyl hydrolase family 30 beta sandwich" evidence="16">
    <location>
        <begin position="474"/>
        <end position="536"/>
    </location>
</feature>
<evidence type="ECO:0000313" key="17">
    <source>
        <dbReference type="EMBL" id="KAJ3647980.1"/>
    </source>
</evidence>
<accession>A0AA38I1K2</accession>
<dbReference type="PANTHER" id="PTHR11069:SF23">
    <property type="entry name" value="LYSOSOMAL ACID GLUCOSYLCERAMIDASE"/>
    <property type="match status" value="1"/>
</dbReference>
<comment type="catalytic activity">
    <reaction evidence="1">
        <text>a beta-D-glucosyl-(1&lt;-&gt;1')-N-acylsphing-4-enine + H2O = an N-acylsphing-4-enine + D-glucose</text>
        <dbReference type="Rhea" id="RHEA:13269"/>
        <dbReference type="ChEBI" id="CHEBI:4167"/>
        <dbReference type="ChEBI" id="CHEBI:15377"/>
        <dbReference type="ChEBI" id="CHEBI:22801"/>
        <dbReference type="ChEBI" id="CHEBI:52639"/>
        <dbReference type="EC" id="3.2.1.45"/>
    </reaction>
    <physiologicalReaction direction="left-to-right" evidence="1">
        <dbReference type="Rhea" id="RHEA:13270"/>
    </physiologicalReaction>
</comment>
<dbReference type="PRINTS" id="PR00843">
    <property type="entry name" value="GLHYDRLASE30"/>
</dbReference>
<evidence type="ECO:0000256" key="14">
    <source>
        <dbReference type="SAM" id="SignalP"/>
    </source>
</evidence>
<evidence type="ECO:0000256" key="2">
    <source>
        <dbReference type="ARBA" id="ARBA00004760"/>
    </source>
</evidence>
<dbReference type="GO" id="GO:0006066">
    <property type="term" value="P:alcohol metabolic process"/>
    <property type="evidence" value="ECO:0007669"/>
    <property type="project" value="UniProtKB-ARBA"/>
</dbReference>
<evidence type="ECO:0000259" key="15">
    <source>
        <dbReference type="Pfam" id="PF02055"/>
    </source>
</evidence>
<dbReference type="InterPro" id="IPR017853">
    <property type="entry name" value="GH"/>
</dbReference>
<comment type="catalytic activity">
    <reaction evidence="11">
        <text>an N-acyl-1-beta-D-glucosyl-15-methylhexadecasphing-4-enine + H2O = an N-acyl-15-methylhexadecasphing-4-enine + D-glucose</text>
        <dbReference type="Rhea" id="RHEA:34755"/>
        <dbReference type="ChEBI" id="CHEBI:4167"/>
        <dbReference type="ChEBI" id="CHEBI:15377"/>
        <dbReference type="ChEBI" id="CHEBI:70815"/>
        <dbReference type="ChEBI" id="CHEBI:70846"/>
    </reaction>
    <physiologicalReaction direction="left-to-right" evidence="11">
        <dbReference type="Rhea" id="RHEA:34756"/>
    </physiologicalReaction>
</comment>
<keyword evidence="7 12" id="KW-0378">Hydrolase</keyword>
<dbReference type="GO" id="GO:0005764">
    <property type="term" value="C:lysosome"/>
    <property type="evidence" value="ECO:0007669"/>
    <property type="project" value="UniProtKB-ARBA"/>
</dbReference>
<evidence type="ECO:0000256" key="7">
    <source>
        <dbReference type="ARBA" id="ARBA00022801"/>
    </source>
</evidence>
<evidence type="ECO:0000256" key="6">
    <source>
        <dbReference type="ARBA" id="ARBA00022729"/>
    </source>
</evidence>
<dbReference type="GO" id="GO:0005102">
    <property type="term" value="F:signaling receptor binding"/>
    <property type="evidence" value="ECO:0007669"/>
    <property type="project" value="UniProtKB-ARBA"/>
</dbReference>
<dbReference type="EC" id="3.2.1.45" evidence="5 12"/>